<dbReference type="GO" id="GO:0008270">
    <property type="term" value="F:zinc ion binding"/>
    <property type="evidence" value="ECO:0007669"/>
    <property type="project" value="UniProtKB-KW"/>
</dbReference>
<feature type="repeat" description="NHL" evidence="2">
    <location>
        <begin position="103"/>
        <end position="142"/>
    </location>
</feature>
<keyword evidence="4" id="KW-0472">Membrane</keyword>
<dbReference type="Pfam" id="PF01436">
    <property type="entry name" value="NHL"/>
    <property type="match status" value="3"/>
</dbReference>
<protein>
    <recommendedName>
        <fullName evidence="7">NHL repeat containing protein</fullName>
    </recommendedName>
</protein>
<feature type="coiled-coil region" evidence="3">
    <location>
        <begin position="1001"/>
        <end position="1035"/>
    </location>
</feature>
<dbReference type="Gene3D" id="1.20.1070.10">
    <property type="entry name" value="Rhodopsin 7-helix transmembrane proteins"/>
    <property type="match status" value="1"/>
</dbReference>
<dbReference type="Gene3D" id="2.120.10.30">
    <property type="entry name" value="TolB, C-terminal domain"/>
    <property type="match status" value="5"/>
</dbReference>
<keyword evidence="1" id="KW-0677">Repeat</keyword>
<evidence type="ECO:0008006" key="7">
    <source>
        <dbReference type="Google" id="ProtNLM"/>
    </source>
</evidence>
<name>A0A818W586_9BILA</name>
<dbReference type="CDD" id="cd05819">
    <property type="entry name" value="NHL"/>
    <property type="match status" value="2"/>
</dbReference>
<evidence type="ECO:0000313" key="6">
    <source>
        <dbReference type="Proteomes" id="UP000663844"/>
    </source>
</evidence>
<dbReference type="PANTHER" id="PTHR24104:SF25">
    <property type="entry name" value="PROTEIN LIN-41"/>
    <property type="match status" value="1"/>
</dbReference>
<feature type="repeat" description="NHL" evidence="2">
    <location>
        <begin position="1336"/>
        <end position="1367"/>
    </location>
</feature>
<dbReference type="EMBL" id="CAJOAZ010000835">
    <property type="protein sequence ID" value="CAF3720998.1"/>
    <property type="molecule type" value="Genomic_DNA"/>
</dbReference>
<dbReference type="InterPro" id="IPR050952">
    <property type="entry name" value="TRIM-NHL_E3_ligases"/>
</dbReference>
<evidence type="ECO:0000256" key="1">
    <source>
        <dbReference type="ARBA" id="ARBA00022737"/>
    </source>
</evidence>
<evidence type="ECO:0000313" key="5">
    <source>
        <dbReference type="EMBL" id="CAF3720998.1"/>
    </source>
</evidence>
<dbReference type="Gene3D" id="2.40.10.500">
    <property type="match status" value="2"/>
</dbReference>
<keyword evidence="4" id="KW-0812">Transmembrane</keyword>
<dbReference type="Proteomes" id="UP000663844">
    <property type="component" value="Unassembled WGS sequence"/>
</dbReference>
<evidence type="ECO:0000256" key="3">
    <source>
        <dbReference type="SAM" id="Coils"/>
    </source>
</evidence>
<organism evidence="5 6">
    <name type="scientific">Adineta steineri</name>
    <dbReference type="NCBI Taxonomy" id="433720"/>
    <lineage>
        <taxon>Eukaryota</taxon>
        <taxon>Metazoa</taxon>
        <taxon>Spiralia</taxon>
        <taxon>Gnathifera</taxon>
        <taxon>Rotifera</taxon>
        <taxon>Eurotatoria</taxon>
        <taxon>Bdelloidea</taxon>
        <taxon>Adinetida</taxon>
        <taxon>Adinetidae</taxon>
        <taxon>Adineta</taxon>
    </lineage>
</organism>
<proteinExistence type="predicted"/>
<evidence type="ECO:0000256" key="4">
    <source>
        <dbReference type="SAM" id="Phobius"/>
    </source>
</evidence>
<feature type="transmembrane region" description="Helical" evidence="4">
    <location>
        <begin position="857"/>
        <end position="877"/>
    </location>
</feature>
<evidence type="ECO:0000256" key="2">
    <source>
        <dbReference type="PROSITE-ProRule" id="PRU00504"/>
    </source>
</evidence>
<dbReference type="PANTHER" id="PTHR24104">
    <property type="entry name" value="E3 UBIQUITIN-PROTEIN LIGASE NHLRC1-RELATED"/>
    <property type="match status" value="1"/>
</dbReference>
<keyword evidence="3" id="KW-0175">Coiled coil</keyword>
<accession>A0A818W586</accession>
<gene>
    <name evidence="5" type="ORF">OXD698_LOCUS13641</name>
</gene>
<dbReference type="PROSITE" id="PS51125">
    <property type="entry name" value="NHL"/>
    <property type="match status" value="4"/>
</dbReference>
<feature type="transmembrane region" description="Helical" evidence="4">
    <location>
        <begin position="766"/>
        <end position="789"/>
    </location>
</feature>
<dbReference type="InterPro" id="IPR001258">
    <property type="entry name" value="NHL_repeat"/>
</dbReference>
<dbReference type="SUPFAM" id="SSF63829">
    <property type="entry name" value="Calcium-dependent phosphotriesterase"/>
    <property type="match status" value="1"/>
</dbReference>
<feature type="transmembrane region" description="Helical" evidence="4">
    <location>
        <begin position="889"/>
        <end position="907"/>
    </location>
</feature>
<dbReference type="SUPFAM" id="SSF101898">
    <property type="entry name" value="NHL repeat"/>
    <property type="match status" value="2"/>
</dbReference>
<comment type="caution">
    <text evidence="5">The sequence shown here is derived from an EMBL/GenBank/DDBJ whole genome shotgun (WGS) entry which is preliminary data.</text>
</comment>
<feature type="repeat" description="NHL" evidence="2">
    <location>
        <begin position="1281"/>
        <end position="1311"/>
    </location>
</feature>
<feature type="repeat" description="NHL" evidence="2">
    <location>
        <begin position="400"/>
        <end position="439"/>
    </location>
</feature>
<reference evidence="5" key="1">
    <citation type="submission" date="2021-02" db="EMBL/GenBank/DDBJ databases">
        <authorList>
            <person name="Nowell W R."/>
        </authorList>
    </citation>
    <scope>NUCLEOTIDE SEQUENCE</scope>
</reference>
<sequence>MWQEENVNSTKIISGNFVKPNSLFVTSNGDIYIDDGVKNGRVQKWSEETNIFVTVMNVSSRCDGLFVDVNDTLYCSMPEHHQVVKRSLSNSMMNSNRVAAGTGIYGSASNQFHGQHGIYVDVNLDLYVADCENHRVQLFQSGEPNGITVAGSKSLNPTITLRFPTGVILDAEKYLFIVDRYNHRIVGSDVNGFRCLVGCYGMGSQSNQLNKPFSLSFDHSGNMFVTDQSNHRIQKFLLMKDSFTLPFNQPKFCPTATWNPTGINFANQSIVGQDPFAIFVSTNNTIYAANQQNSTIITWQEENINSTKILTGNFTEPWSLFVTTNGDIYIDDGFKNGRVQKWSVETNTFATVMNVNSLCSGLFVDIDDTLYCSMPEHHQVVKRSLNDSIVTPNRVAAGTDSLGSAPNQLYGPAGIFVDVNLDLYVADYYNDRVQLFQSEEPNGITVAGSGSLNSIITLVRPTGVILDAEKYLYIVDSNNHRIVASGLNGFRCLVGCDEEGSQSNQLNNPYSFSFDRSGNMFVTDQSNHRIQKFKYLKRYCVNTFSVIQKTYSSSLTNNNQMYYRDCQNELFYYESIQVKVNKSGYYSFRGSGDIDPYGSIYKNKFNPLDPSENLFDQDYARYSNIQFKFDILLNVDMVYVLVVTTFDSKETGKFLIVVLSENKVTLERLSTPVNIQLIYSSKLTDDSPTYYRDCQVPQCHYETLQIHVNTTGLYVLWSKSPEQSSCVIGDQCNFYIKGIGLILDDILRDELQLNTVLNNQSFSIKLSAGLTIVMFIAGLTNSVLSFITFQSKDSQQVGCGMYLVASSITSLLTIIMFIIKFWFVVLTRINVSTSLSVLRGGCVSIEPILKLFLYLDGWLNACVAVERAILIFKGVNFDKKKSKSIARRTILILPFCIFGTLIHEFVFRRLFEYETAPDTRCVKNFCLMDLTKHRQILNEELHHIINDYNQFKQRFSEQKPSSHDLSLIDQINQWRRNSIDKIRQKAKDCIEIIVKSSQTFLNDTEKKFNDLSEQIKQLQRENEFNEINLNYLRNQLIKIREELNNPPKTSIEQASQPFINEISIIPLEKKPKWDKWKQNAVTVAGGNGKAQELSQLNSPRGIFIDENKNIFIADHDNHHIVKWKCNAKEGQIIAGGNKEGNRMNQLNRPTDVIVDQQNHSIIIADKGNRRVIQWLNQTQQILIDNIHCHGLAIDKYGFLYVSDWKKNKVRRWKMGEYNNEGTIVAGGNERGNQLSQLNSPGFIFVDEEQSVYVSDQNNHRVMKWRKDAKEGTIVAGGNGEGGNLNQLSSPAGVTVNDLGQIYVADFWNHRVIRWCGGKVEGEIVVGGNGYEKQPNQLYGPSGLSFDDEGNLYVADYLNHRIQKFEIIL</sequence>
<feature type="transmembrane region" description="Helical" evidence="4">
    <location>
        <begin position="801"/>
        <end position="825"/>
    </location>
</feature>
<keyword evidence="4" id="KW-1133">Transmembrane helix</keyword>
<dbReference type="InterPro" id="IPR011042">
    <property type="entry name" value="6-blade_b-propeller_TolB-like"/>
</dbReference>